<evidence type="ECO:0000259" key="9">
    <source>
        <dbReference type="Pfam" id="PF01095"/>
    </source>
</evidence>
<evidence type="ECO:0000256" key="1">
    <source>
        <dbReference type="ARBA" id="ARBA00005184"/>
    </source>
</evidence>
<comment type="caution">
    <text evidence="10">The sequence shown here is derived from an EMBL/GenBank/DDBJ whole genome shotgun (WGS) entry which is preliminary data.</text>
</comment>
<evidence type="ECO:0000256" key="3">
    <source>
        <dbReference type="ARBA" id="ARBA00013229"/>
    </source>
</evidence>
<evidence type="ECO:0000313" key="11">
    <source>
        <dbReference type="Proteomes" id="UP000324897"/>
    </source>
</evidence>
<evidence type="ECO:0000256" key="7">
    <source>
        <dbReference type="PROSITE-ProRule" id="PRU10040"/>
    </source>
</evidence>
<reference evidence="10 11" key="1">
    <citation type="journal article" date="2019" name="Sci. Rep.">
        <title>A high-quality genome of Eragrostis curvula grass provides insights into Poaceae evolution and supports new strategies to enhance forage quality.</title>
        <authorList>
            <person name="Carballo J."/>
            <person name="Santos B.A.C.M."/>
            <person name="Zappacosta D."/>
            <person name="Garbus I."/>
            <person name="Selva J.P."/>
            <person name="Gallo C.A."/>
            <person name="Diaz A."/>
            <person name="Albertini E."/>
            <person name="Caccamo M."/>
            <person name="Echenique V."/>
        </authorList>
    </citation>
    <scope>NUCLEOTIDE SEQUENCE [LARGE SCALE GENOMIC DNA]</scope>
    <source>
        <strain evidence="11">cv. Victoria</strain>
        <tissue evidence="10">Leaf</tissue>
    </source>
</reference>
<comment type="pathway">
    <text evidence="1 8">Glycan metabolism; pectin degradation; 2-dehydro-3-deoxy-D-gluconate from pectin: step 1/5.</text>
</comment>
<dbReference type="UniPathway" id="UPA00545">
    <property type="reaction ID" value="UER00823"/>
</dbReference>
<dbReference type="Pfam" id="PF01095">
    <property type="entry name" value="Pectinesterase"/>
    <property type="match status" value="2"/>
</dbReference>
<keyword evidence="8" id="KW-0732">Signal</keyword>
<gene>
    <name evidence="10" type="ORF">EJB05_10787</name>
</gene>
<dbReference type="PROSITE" id="PS00503">
    <property type="entry name" value="PECTINESTERASE_2"/>
    <property type="match status" value="1"/>
</dbReference>
<accession>A0A5J9VPF8</accession>
<dbReference type="GO" id="GO:0042545">
    <property type="term" value="P:cell wall modification"/>
    <property type="evidence" value="ECO:0007669"/>
    <property type="project" value="UniProtKB-UniRule"/>
</dbReference>
<dbReference type="OrthoDB" id="2019149at2759"/>
<dbReference type="InterPro" id="IPR012334">
    <property type="entry name" value="Pectin_lyas_fold"/>
</dbReference>
<comment type="similarity">
    <text evidence="2">Belongs to the pectinesterase family.</text>
</comment>
<keyword evidence="5 8" id="KW-0063">Aspartyl esterase</keyword>
<feature type="domain" description="Pectinesterase catalytic" evidence="9">
    <location>
        <begin position="146"/>
        <end position="367"/>
    </location>
</feature>
<dbReference type="SUPFAM" id="SSF51126">
    <property type="entry name" value="Pectin lyase-like"/>
    <property type="match status" value="1"/>
</dbReference>
<dbReference type="Gene3D" id="2.160.20.10">
    <property type="entry name" value="Single-stranded right-handed beta-helix, Pectin lyase-like"/>
    <property type="match status" value="2"/>
</dbReference>
<name>A0A5J9VPF8_9POAL</name>
<organism evidence="10 11">
    <name type="scientific">Eragrostis curvula</name>
    <name type="common">weeping love grass</name>
    <dbReference type="NCBI Taxonomy" id="38414"/>
    <lineage>
        <taxon>Eukaryota</taxon>
        <taxon>Viridiplantae</taxon>
        <taxon>Streptophyta</taxon>
        <taxon>Embryophyta</taxon>
        <taxon>Tracheophyta</taxon>
        <taxon>Spermatophyta</taxon>
        <taxon>Magnoliopsida</taxon>
        <taxon>Liliopsida</taxon>
        <taxon>Poales</taxon>
        <taxon>Poaceae</taxon>
        <taxon>PACMAD clade</taxon>
        <taxon>Chloridoideae</taxon>
        <taxon>Eragrostideae</taxon>
        <taxon>Eragrostidinae</taxon>
        <taxon>Eragrostis</taxon>
    </lineage>
</organism>
<dbReference type="InterPro" id="IPR033131">
    <property type="entry name" value="Pectinesterase_Asp_AS"/>
</dbReference>
<keyword evidence="4 8" id="KW-0378">Hydrolase</keyword>
<dbReference type="PANTHER" id="PTHR31321">
    <property type="entry name" value="ACYL-COA THIOESTER HYDROLASE YBHC-RELATED"/>
    <property type="match status" value="1"/>
</dbReference>
<dbReference type="EC" id="3.1.1.11" evidence="3 8"/>
<dbReference type="GO" id="GO:0045490">
    <property type="term" value="P:pectin catabolic process"/>
    <property type="evidence" value="ECO:0007669"/>
    <property type="project" value="UniProtKB-UniRule"/>
</dbReference>
<sequence length="375" mass="40992">MQPLCFSSSSRLLLLLLLRLSTSSSVSASVSKTITVDWRGRGDFMTVQSAVNSLPDGNSEWIRIHVKSGSYWEKVTIPSRKHYILLEGDGSSATDISFDAHADGGIDQILRRRNVSRNSPTFRSATFTVLADNFVARNIAFKNVGSNSPTFRSSTFTVLADNFVARHIAFKNAYNAVERRKADQAVAALVGGDKSAFYGCAFHGFQDTPCDFEGRHYFRRCLVTGAVDFVFGYGQSIYDGCVLASVMPPGPHPQPGWVTAHARDGETSPGGLVFRGGAVVGTTGGGRTYLGRAWNRFATVVFYRTRMGGAVVPQGWQAWNTGRDVSDVTFAEVGCVGPGSEMTGRVGWEKHLSEEEVKRFVDIKFIDDGWLSKQP</sequence>
<proteinExistence type="inferred from homology"/>
<feature type="non-terminal residue" evidence="10">
    <location>
        <position position="1"/>
    </location>
</feature>
<feature type="signal peptide" evidence="8">
    <location>
        <begin position="1"/>
        <end position="28"/>
    </location>
</feature>
<dbReference type="EMBL" id="RWGY01000007">
    <property type="protein sequence ID" value="TVU37471.1"/>
    <property type="molecule type" value="Genomic_DNA"/>
</dbReference>
<keyword evidence="11" id="KW-1185">Reference proteome</keyword>
<dbReference type="InterPro" id="IPR011050">
    <property type="entry name" value="Pectin_lyase_fold/virulence"/>
</dbReference>
<dbReference type="InterPro" id="IPR000070">
    <property type="entry name" value="Pectinesterase_cat"/>
</dbReference>
<dbReference type="PANTHER" id="PTHR31321:SF131">
    <property type="entry name" value="OS07G0655600 PROTEIN"/>
    <property type="match status" value="1"/>
</dbReference>
<evidence type="ECO:0000256" key="2">
    <source>
        <dbReference type="ARBA" id="ARBA00008891"/>
    </source>
</evidence>
<feature type="active site" evidence="7">
    <location>
        <position position="228"/>
    </location>
</feature>
<feature type="domain" description="Pectinesterase catalytic" evidence="9">
    <location>
        <begin position="34"/>
        <end position="144"/>
    </location>
</feature>
<evidence type="ECO:0000256" key="6">
    <source>
        <dbReference type="ARBA" id="ARBA00047928"/>
    </source>
</evidence>
<evidence type="ECO:0000256" key="8">
    <source>
        <dbReference type="RuleBase" id="RU000589"/>
    </source>
</evidence>
<dbReference type="AlphaFoldDB" id="A0A5J9VPF8"/>
<dbReference type="GO" id="GO:0030599">
    <property type="term" value="F:pectinesterase activity"/>
    <property type="evidence" value="ECO:0007669"/>
    <property type="project" value="UniProtKB-UniRule"/>
</dbReference>
<evidence type="ECO:0000313" key="10">
    <source>
        <dbReference type="EMBL" id="TVU37471.1"/>
    </source>
</evidence>
<dbReference type="Proteomes" id="UP000324897">
    <property type="component" value="Chromosome 4"/>
</dbReference>
<comment type="catalytic activity">
    <reaction evidence="6 8">
        <text>[(1-&gt;4)-alpha-D-galacturonosyl methyl ester](n) + n H2O = [(1-&gt;4)-alpha-D-galacturonosyl](n) + n methanol + n H(+)</text>
        <dbReference type="Rhea" id="RHEA:22380"/>
        <dbReference type="Rhea" id="RHEA-COMP:14570"/>
        <dbReference type="Rhea" id="RHEA-COMP:14573"/>
        <dbReference type="ChEBI" id="CHEBI:15377"/>
        <dbReference type="ChEBI" id="CHEBI:15378"/>
        <dbReference type="ChEBI" id="CHEBI:17790"/>
        <dbReference type="ChEBI" id="CHEBI:140522"/>
        <dbReference type="ChEBI" id="CHEBI:140523"/>
        <dbReference type="EC" id="3.1.1.11"/>
    </reaction>
</comment>
<evidence type="ECO:0000256" key="5">
    <source>
        <dbReference type="ARBA" id="ARBA00023085"/>
    </source>
</evidence>
<protein>
    <recommendedName>
        <fullName evidence="3 8">Pectinesterase</fullName>
        <ecNumber evidence="3 8">3.1.1.11</ecNumber>
    </recommendedName>
</protein>
<evidence type="ECO:0000256" key="4">
    <source>
        <dbReference type="ARBA" id="ARBA00022801"/>
    </source>
</evidence>
<dbReference type="Gramene" id="TVU37471">
    <property type="protein sequence ID" value="TVU37471"/>
    <property type="gene ID" value="EJB05_10787"/>
</dbReference>
<feature type="chain" id="PRO_5023962772" description="Pectinesterase" evidence="8">
    <location>
        <begin position="29"/>
        <end position="375"/>
    </location>
</feature>